<accession>A0A6F8YVU0</accession>
<sequence length="170" mass="17504">MSRPILLNSCARAATAAEARFRIDRPIAPSRGTRVVALDRGAEAVVRDVAGHPWATARFFTCPPAAVLGRRDGDLADVALLGTDGTRSRLSDELDGADAAVMVATSDDGAGAARAIGDACTMRAIMTAGLVLAGGHAAGATVSALRPHARVLLVTYDENDVSEILTALRA</sequence>
<dbReference type="Proteomes" id="UP000503011">
    <property type="component" value="Chromosome"/>
</dbReference>
<gene>
    <name evidence="1" type="ORF">Psuf_075930</name>
</gene>
<evidence type="ECO:0000313" key="2">
    <source>
        <dbReference type="Proteomes" id="UP000503011"/>
    </source>
</evidence>
<reference evidence="1 2" key="1">
    <citation type="submission" date="2020-03" db="EMBL/GenBank/DDBJ databases">
        <title>Whole genome shotgun sequence of Phytohabitans suffuscus NBRC 105367.</title>
        <authorList>
            <person name="Komaki H."/>
            <person name="Tamura T."/>
        </authorList>
    </citation>
    <scope>NUCLEOTIDE SEQUENCE [LARGE SCALE GENOMIC DNA]</scope>
    <source>
        <strain evidence="1 2">NBRC 105367</strain>
    </source>
</reference>
<dbReference type="AlphaFoldDB" id="A0A6F8YVU0"/>
<proteinExistence type="predicted"/>
<protein>
    <recommendedName>
        <fullName evidence="3">3-methyl-2-oxobutanoate hydroxymethyltransferase</fullName>
    </recommendedName>
</protein>
<dbReference type="RefSeq" id="WP_173162507.1">
    <property type="nucleotide sequence ID" value="NZ_AP022871.1"/>
</dbReference>
<reference evidence="1 2" key="2">
    <citation type="submission" date="2020-03" db="EMBL/GenBank/DDBJ databases">
        <authorList>
            <person name="Ichikawa N."/>
            <person name="Kimura A."/>
            <person name="Kitahashi Y."/>
            <person name="Uohara A."/>
        </authorList>
    </citation>
    <scope>NUCLEOTIDE SEQUENCE [LARGE SCALE GENOMIC DNA]</scope>
    <source>
        <strain evidence="1 2">NBRC 105367</strain>
    </source>
</reference>
<evidence type="ECO:0000313" key="1">
    <source>
        <dbReference type="EMBL" id="BCB90280.1"/>
    </source>
</evidence>
<organism evidence="1 2">
    <name type="scientific">Phytohabitans suffuscus</name>
    <dbReference type="NCBI Taxonomy" id="624315"/>
    <lineage>
        <taxon>Bacteria</taxon>
        <taxon>Bacillati</taxon>
        <taxon>Actinomycetota</taxon>
        <taxon>Actinomycetes</taxon>
        <taxon>Micromonosporales</taxon>
        <taxon>Micromonosporaceae</taxon>
    </lineage>
</organism>
<name>A0A6F8YVU0_9ACTN</name>
<dbReference type="EMBL" id="AP022871">
    <property type="protein sequence ID" value="BCB90280.1"/>
    <property type="molecule type" value="Genomic_DNA"/>
</dbReference>
<dbReference type="KEGG" id="psuu:Psuf_075930"/>
<evidence type="ECO:0008006" key="3">
    <source>
        <dbReference type="Google" id="ProtNLM"/>
    </source>
</evidence>
<keyword evidence="2" id="KW-1185">Reference proteome</keyword>